<dbReference type="PANTHER" id="PTHR23416:SF23">
    <property type="entry name" value="ACETYLTRANSFERASE C18B11.09C-RELATED"/>
    <property type="match status" value="1"/>
</dbReference>
<sequence length="183" mass="19606">MSIIHKVATRTKGYLSFGGGHGGLSDMPRVRGKVYVNRRGELKIGRNLSIIAKPWPVQLTVVKGAKLTIGDNVLINAGVGIASNLEVTIGNDVKIGPRTSIFDSQYHPLDSSDTGNLCKKIVIEDNVWIGTGCLILPGVRIGRNSVVAAGSTVTRDVPENVVVAGSPAKVLRELQIEKDWIRS</sequence>
<evidence type="ECO:0000256" key="2">
    <source>
        <dbReference type="ARBA" id="ARBA00022679"/>
    </source>
</evidence>
<protein>
    <submittedName>
        <fullName evidence="3">Acetyltransferase</fullName>
    </submittedName>
</protein>
<evidence type="ECO:0000313" key="4">
    <source>
        <dbReference type="Proteomes" id="UP000007523"/>
    </source>
</evidence>
<dbReference type="Gene3D" id="2.160.10.10">
    <property type="entry name" value="Hexapeptide repeat proteins"/>
    <property type="match status" value="1"/>
</dbReference>
<dbReference type="InterPro" id="IPR051159">
    <property type="entry name" value="Hexapeptide_acetyltransf"/>
</dbReference>
<dbReference type="STRING" id="1116391.PM3016_891"/>
<organism evidence="3 4">
    <name type="scientific">Paenibacillus mucilaginosus 3016</name>
    <dbReference type="NCBI Taxonomy" id="1116391"/>
    <lineage>
        <taxon>Bacteria</taxon>
        <taxon>Bacillati</taxon>
        <taxon>Bacillota</taxon>
        <taxon>Bacilli</taxon>
        <taxon>Bacillales</taxon>
        <taxon>Paenibacillaceae</taxon>
        <taxon>Paenibacillus</taxon>
    </lineage>
</organism>
<dbReference type="HOGENOM" id="CLU_051638_7_1_9"/>
<evidence type="ECO:0000313" key="3">
    <source>
        <dbReference type="EMBL" id="AFC27835.1"/>
    </source>
</evidence>
<dbReference type="SUPFAM" id="SSF51161">
    <property type="entry name" value="Trimeric LpxA-like enzymes"/>
    <property type="match status" value="1"/>
</dbReference>
<dbReference type="Proteomes" id="UP000007523">
    <property type="component" value="Chromosome"/>
</dbReference>
<evidence type="ECO:0000256" key="1">
    <source>
        <dbReference type="ARBA" id="ARBA00007274"/>
    </source>
</evidence>
<dbReference type="InterPro" id="IPR011004">
    <property type="entry name" value="Trimer_LpxA-like_sf"/>
</dbReference>
<keyword evidence="2 3" id="KW-0808">Transferase</keyword>
<reference evidence="3 4" key="1">
    <citation type="journal article" date="2012" name="J. Bacteriol.">
        <title>Complete Genome Sequence of Paenibacillus mucilaginosus 3016, a Bacterium Functional as Microbial Fertilizer.</title>
        <authorList>
            <person name="Ma M."/>
            <person name="Wang Z."/>
            <person name="Li L."/>
            <person name="Jiang X."/>
            <person name="Guan D."/>
            <person name="Cao F."/>
            <person name="Chen H."/>
            <person name="Wang X."/>
            <person name="Shen D."/>
            <person name="Du B."/>
            <person name="Li J."/>
        </authorList>
    </citation>
    <scope>NUCLEOTIDE SEQUENCE [LARGE SCALE GENOMIC DNA]</scope>
    <source>
        <strain evidence="3 4">3016</strain>
    </source>
</reference>
<dbReference type="InterPro" id="IPR001451">
    <property type="entry name" value="Hexapep"/>
</dbReference>
<dbReference type="GO" id="GO:0008374">
    <property type="term" value="F:O-acyltransferase activity"/>
    <property type="evidence" value="ECO:0007669"/>
    <property type="project" value="TreeGrafter"/>
</dbReference>
<dbReference type="EMBL" id="CP003235">
    <property type="protein sequence ID" value="AFC27835.1"/>
    <property type="molecule type" value="Genomic_DNA"/>
</dbReference>
<dbReference type="AlphaFoldDB" id="H6N989"/>
<dbReference type="GO" id="GO:0005829">
    <property type="term" value="C:cytosol"/>
    <property type="evidence" value="ECO:0007669"/>
    <property type="project" value="TreeGrafter"/>
</dbReference>
<dbReference type="RefSeq" id="WP_014368590.1">
    <property type="nucleotide sequence ID" value="NC_016935.1"/>
</dbReference>
<comment type="similarity">
    <text evidence="1">Belongs to the transferase hexapeptide repeat family.</text>
</comment>
<dbReference type="Pfam" id="PF00132">
    <property type="entry name" value="Hexapep"/>
    <property type="match status" value="1"/>
</dbReference>
<name>H6N989_9BACL</name>
<accession>H6N989</accession>
<gene>
    <name evidence="3" type="ORF">PM3016_891</name>
</gene>
<keyword evidence="4" id="KW-1185">Reference proteome</keyword>
<proteinExistence type="inferred from homology"/>
<dbReference type="PANTHER" id="PTHR23416">
    <property type="entry name" value="SIALIC ACID SYNTHASE-RELATED"/>
    <property type="match status" value="1"/>
</dbReference>
<dbReference type="KEGG" id="pmq:PM3016_891"/>